<accession>A0A679I4H8</accession>
<name>A0A679I4H8_9RHOO</name>
<dbReference type="Proteomes" id="UP000463961">
    <property type="component" value="Chromosome"/>
</dbReference>
<proteinExistence type="predicted"/>
<organism evidence="2 3">
    <name type="scientific">Fluviibacter phosphoraccumulans</name>
    <dbReference type="NCBI Taxonomy" id="1751046"/>
    <lineage>
        <taxon>Bacteria</taxon>
        <taxon>Pseudomonadati</taxon>
        <taxon>Pseudomonadota</taxon>
        <taxon>Betaproteobacteria</taxon>
        <taxon>Rhodocyclales</taxon>
        <taxon>Fluviibacteraceae</taxon>
        <taxon>Fluviibacter</taxon>
    </lineage>
</organism>
<dbReference type="EMBL" id="AP022345">
    <property type="protein sequence ID" value="BBU69278.1"/>
    <property type="molecule type" value="Genomic_DNA"/>
</dbReference>
<dbReference type="RefSeq" id="WP_202930672.1">
    <property type="nucleotide sequence ID" value="NZ_AP019011.1"/>
</dbReference>
<protein>
    <recommendedName>
        <fullName evidence="1">DUF4224 domain-containing protein</fullName>
    </recommendedName>
</protein>
<evidence type="ECO:0000313" key="3">
    <source>
        <dbReference type="Proteomes" id="UP000463961"/>
    </source>
</evidence>
<sequence length="73" mass="8227">MSELFLTSDELVELTGRRRSGAQKSALSMMGVNFLIRPDGTLVVSRRNVEELLGVRPEKVKKKPPNEPNWDAM</sequence>
<gene>
    <name evidence="2" type="ORF">ICHIAU1_15610</name>
</gene>
<keyword evidence="3" id="KW-1185">Reference proteome</keyword>
<dbReference type="AlphaFoldDB" id="A0A679I4H8"/>
<evidence type="ECO:0000313" key="2">
    <source>
        <dbReference type="EMBL" id="BBU69278.1"/>
    </source>
</evidence>
<dbReference type="InterPro" id="IPR025319">
    <property type="entry name" value="DUF4224"/>
</dbReference>
<dbReference type="Pfam" id="PF13986">
    <property type="entry name" value="DUF4224"/>
    <property type="match status" value="1"/>
</dbReference>
<evidence type="ECO:0000259" key="1">
    <source>
        <dbReference type="Pfam" id="PF13986"/>
    </source>
</evidence>
<reference evidence="3" key="1">
    <citation type="submission" date="2020-01" db="EMBL/GenBank/DDBJ databases">
        <title>Phosphoaccumulans saitamaens gen. nov., sp. nov., a polyphosphate accumulating bacterium isolated from surface river water.</title>
        <authorList>
            <person name="Watanabe K."/>
            <person name="Suda W."/>
        </authorList>
    </citation>
    <scope>NUCLEOTIDE SEQUENCE [LARGE SCALE GENOMIC DNA]</scope>
    <source>
        <strain evidence="3">ICHIAU1</strain>
    </source>
</reference>
<feature type="domain" description="DUF4224" evidence="1">
    <location>
        <begin position="5"/>
        <end position="49"/>
    </location>
</feature>